<keyword evidence="1" id="KW-0472">Membrane</keyword>
<sequence>MSQSNVKKQTGFTLIEVLVASIILFSSIAIVGVIYKGVIIATVKSEKQVHISSVVPEGVKKIQKELRNKINNVSTEAQGSLSLLGVNTKWHAVLIKTKLPPETYDPDSGNLVQVNKKYRLWKVNVQFEFKQAIQEYSFNEFTWNE</sequence>
<comment type="caution">
    <text evidence="2">The sequence shown here is derived from an EMBL/GenBank/DDBJ whole genome shotgun (WGS) entry which is preliminary data.</text>
</comment>
<keyword evidence="1" id="KW-0812">Transmembrane</keyword>
<keyword evidence="1" id="KW-1133">Transmembrane helix</keyword>
<dbReference type="EMBL" id="JBAKAW010000006">
    <property type="protein sequence ID" value="MEL0654888.1"/>
    <property type="molecule type" value="Genomic_DNA"/>
</dbReference>
<proteinExistence type="predicted"/>
<dbReference type="NCBIfam" id="TIGR02532">
    <property type="entry name" value="IV_pilin_GFxxxE"/>
    <property type="match status" value="1"/>
</dbReference>
<reference evidence="2 3" key="1">
    <citation type="submission" date="2024-02" db="EMBL/GenBank/DDBJ databases">
        <title>Bacteria isolated from the canopy kelp, Nereocystis luetkeana.</title>
        <authorList>
            <person name="Pfister C.A."/>
            <person name="Younker I.T."/>
            <person name="Light S.H."/>
        </authorList>
    </citation>
    <scope>NUCLEOTIDE SEQUENCE [LARGE SCALE GENOMIC DNA]</scope>
    <source>
        <strain evidence="2 3">TI.1.03</strain>
    </source>
</reference>
<feature type="transmembrane region" description="Helical" evidence="1">
    <location>
        <begin position="12"/>
        <end position="35"/>
    </location>
</feature>
<dbReference type="Pfam" id="PF07963">
    <property type="entry name" value="N_methyl"/>
    <property type="match status" value="1"/>
</dbReference>
<organism evidence="2 3">
    <name type="scientific">Pseudoalteromonas issachenkonii</name>
    <dbReference type="NCBI Taxonomy" id="152297"/>
    <lineage>
        <taxon>Bacteria</taxon>
        <taxon>Pseudomonadati</taxon>
        <taxon>Pseudomonadota</taxon>
        <taxon>Gammaproteobacteria</taxon>
        <taxon>Alteromonadales</taxon>
        <taxon>Pseudoalteromonadaceae</taxon>
        <taxon>Pseudoalteromonas</taxon>
    </lineage>
</organism>
<gene>
    <name evidence="2" type="ORF">V6257_07605</name>
</gene>
<dbReference type="InterPro" id="IPR012902">
    <property type="entry name" value="N_methyl_site"/>
</dbReference>
<dbReference type="Proteomes" id="UP001371391">
    <property type="component" value="Unassembled WGS sequence"/>
</dbReference>
<evidence type="ECO:0000256" key="1">
    <source>
        <dbReference type="SAM" id="Phobius"/>
    </source>
</evidence>
<dbReference type="RefSeq" id="WP_341602200.1">
    <property type="nucleotide sequence ID" value="NZ_JBAKAW010000006.1"/>
</dbReference>
<evidence type="ECO:0000313" key="2">
    <source>
        <dbReference type="EMBL" id="MEL0654888.1"/>
    </source>
</evidence>
<accession>A0ABU9GZ56</accession>
<evidence type="ECO:0000313" key="3">
    <source>
        <dbReference type="Proteomes" id="UP001371391"/>
    </source>
</evidence>
<protein>
    <submittedName>
        <fullName evidence="2">Prepilin-type N-terminal cleavage/methylation domain-containing protein</fullName>
    </submittedName>
</protein>
<keyword evidence="3" id="KW-1185">Reference proteome</keyword>
<name>A0ABU9GZ56_9GAMM</name>